<organism evidence="1 2">
    <name type="scientific">Oceanobacillus zhaokaii</name>
    <dbReference type="NCBI Taxonomy" id="2052660"/>
    <lineage>
        <taxon>Bacteria</taxon>
        <taxon>Bacillati</taxon>
        <taxon>Bacillota</taxon>
        <taxon>Bacilli</taxon>
        <taxon>Bacillales</taxon>
        <taxon>Bacillaceae</taxon>
        <taxon>Oceanobacillus</taxon>
    </lineage>
</organism>
<accession>A0A345PHY8</accession>
<dbReference type="AlphaFoldDB" id="A0A345PHY8"/>
<name>A0A345PHY8_9BACI</name>
<protein>
    <submittedName>
        <fullName evidence="1">Uncharacterized protein</fullName>
    </submittedName>
</protein>
<proteinExistence type="predicted"/>
<dbReference type="KEGG" id="ocn:CUC15_12095"/>
<keyword evidence="2" id="KW-1185">Reference proteome</keyword>
<sequence>MSNSSLSGRSENTLRAPEGAGEPIRAVALRSLTYALPPAGQEKLRQLHIAIRQIVLYCRGVSVYFLGWNGP</sequence>
<dbReference type="Proteomes" id="UP000253908">
    <property type="component" value="Chromosome"/>
</dbReference>
<evidence type="ECO:0000313" key="2">
    <source>
        <dbReference type="Proteomes" id="UP000253908"/>
    </source>
</evidence>
<evidence type="ECO:0000313" key="1">
    <source>
        <dbReference type="EMBL" id="AXI09618.1"/>
    </source>
</evidence>
<gene>
    <name evidence="1" type="ORF">CUC15_12095</name>
</gene>
<dbReference type="EMBL" id="CP024848">
    <property type="protein sequence ID" value="AXI09618.1"/>
    <property type="molecule type" value="Genomic_DNA"/>
</dbReference>
<reference evidence="2" key="1">
    <citation type="submission" date="2017-11" db="EMBL/GenBank/DDBJ databases">
        <authorList>
            <person name="Zhu W."/>
        </authorList>
    </citation>
    <scope>NUCLEOTIDE SEQUENCE [LARGE SCALE GENOMIC DNA]</scope>
    <source>
        <strain evidence="2">160</strain>
    </source>
</reference>